<name>A0AAD5WZT2_9FUNG</name>
<evidence type="ECO:0000259" key="11">
    <source>
        <dbReference type="PROSITE" id="PS50259"/>
    </source>
</evidence>
<evidence type="ECO:0000256" key="6">
    <source>
        <dbReference type="ARBA" id="ARBA00023170"/>
    </source>
</evidence>
<feature type="transmembrane region" description="Helical" evidence="10">
    <location>
        <begin position="134"/>
        <end position="158"/>
    </location>
</feature>
<evidence type="ECO:0000256" key="7">
    <source>
        <dbReference type="ARBA" id="ARBA00023180"/>
    </source>
</evidence>
<protein>
    <recommendedName>
        <fullName evidence="11">G-protein coupled receptors family 3 profile domain-containing protein</fullName>
    </recommendedName>
</protein>
<dbReference type="Proteomes" id="UP001212841">
    <property type="component" value="Unassembled WGS sequence"/>
</dbReference>
<feature type="domain" description="G-protein coupled receptors family 3 profile" evidence="11">
    <location>
        <begin position="64"/>
        <end position="159"/>
    </location>
</feature>
<reference evidence="12" key="1">
    <citation type="submission" date="2020-05" db="EMBL/GenBank/DDBJ databases">
        <title>Phylogenomic resolution of chytrid fungi.</title>
        <authorList>
            <person name="Stajich J.E."/>
            <person name="Amses K."/>
            <person name="Simmons R."/>
            <person name="Seto K."/>
            <person name="Myers J."/>
            <person name="Bonds A."/>
            <person name="Quandt C.A."/>
            <person name="Barry K."/>
            <person name="Liu P."/>
            <person name="Grigoriev I."/>
            <person name="Longcore J.E."/>
            <person name="James T.Y."/>
        </authorList>
    </citation>
    <scope>NUCLEOTIDE SEQUENCE</scope>
    <source>
        <strain evidence="12">JEL0318</strain>
    </source>
</reference>
<comment type="caution">
    <text evidence="12">The sequence shown here is derived from an EMBL/GenBank/DDBJ whole genome shotgun (WGS) entry which is preliminary data.</text>
</comment>
<keyword evidence="13" id="KW-1185">Reference proteome</keyword>
<dbReference type="AlphaFoldDB" id="A0AAD5WZT2"/>
<dbReference type="InterPro" id="IPR002455">
    <property type="entry name" value="GPCR3_GABA-B"/>
</dbReference>
<keyword evidence="3 10" id="KW-1133">Transmembrane helix</keyword>
<evidence type="ECO:0000313" key="13">
    <source>
        <dbReference type="Proteomes" id="UP001212841"/>
    </source>
</evidence>
<dbReference type="PANTHER" id="PTHR10519">
    <property type="entry name" value="GABA-B RECEPTOR"/>
    <property type="match status" value="1"/>
</dbReference>
<evidence type="ECO:0000256" key="1">
    <source>
        <dbReference type="ARBA" id="ARBA00004141"/>
    </source>
</evidence>
<organism evidence="12 13">
    <name type="scientific">Rhizophlyctis rosea</name>
    <dbReference type="NCBI Taxonomy" id="64517"/>
    <lineage>
        <taxon>Eukaryota</taxon>
        <taxon>Fungi</taxon>
        <taxon>Fungi incertae sedis</taxon>
        <taxon>Chytridiomycota</taxon>
        <taxon>Chytridiomycota incertae sedis</taxon>
        <taxon>Chytridiomycetes</taxon>
        <taxon>Rhizophlyctidales</taxon>
        <taxon>Rhizophlyctidaceae</taxon>
        <taxon>Rhizophlyctis</taxon>
    </lineage>
</organism>
<accession>A0AAD5WZT2</accession>
<evidence type="ECO:0000256" key="5">
    <source>
        <dbReference type="ARBA" id="ARBA00023136"/>
    </source>
</evidence>
<dbReference type="Pfam" id="PF00003">
    <property type="entry name" value="7tm_3"/>
    <property type="match status" value="1"/>
</dbReference>
<keyword evidence="5 10" id="KW-0472">Membrane</keyword>
<dbReference type="PANTHER" id="PTHR10519:SF20">
    <property type="entry name" value="G-PROTEIN COUPLED RECEPTOR 156-RELATED"/>
    <property type="match status" value="1"/>
</dbReference>
<keyword evidence="4" id="KW-0297">G-protein coupled receptor</keyword>
<dbReference type="EMBL" id="JADGJD010000972">
    <property type="protein sequence ID" value="KAJ3047382.1"/>
    <property type="molecule type" value="Genomic_DNA"/>
</dbReference>
<evidence type="ECO:0000256" key="2">
    <source>
        <dbReference type="ARBA" id="ARBA00022692"/>
    </source>
</evidence>
<evidence type="ECO:0000256" key="3">
    <source>
        <dbReference type="ARBA" id="ARBA00022989"/>
    </source>
</evidence>
<evidence type="ECO:0000256" key="4">
    <source>
        <dbReference type="ARBA" id="ARBA00023040"/>
    </source>
</evidence>
<evidence type="ECO:0000313" key="12">
    <source>
        <dbReference type="EMBL" id="KAJ3047382.1"/>
    </source>
</evidence>
<feature type="transmembrane region" description="Helical" evidence="10">
    <location>
        <begin position="71"/>
        <end position="91"/>
    </location>
</feature>
<keyword evidence="7" id="KW-0325">Glycoprotein</keyword>
<dbReference type="GO" id="GO:0004965">
    <property type="term" value="F:G protein-coupled GABA receptor activity"/>
    <property type="evidence" value="ECO:0007669"/>
    <property type="project" value="InterPro"/>
</dbReference>
<sequence length="255" mass="27963">MLDRIFRNTMPGYKFTDFSVILHIVGVVAVEVGLMLVFQLWVRWETDFQQHTMPDGSVLTQRDCPKSHPGAVFLLYVYNAIVLLVAAVFAFRVRNVLSAFNENFFTVTAIGLITVITVVIVPVLYLITSAEASFLLLALGTFAATLLSTLIFAVPKLLMASGHLKYREAEAAFKSAVISGIITSLPNPETADDSSSGGGTFPREKKRSINSQVEKRLSTIEGSLPTKFYSNGRTNKSRSSKTSGVFEEGIQEDAI</sequence>
<evidence type="ECO:0000256" key="10">
    <source>
        <dbReference type="SAM" id="Phobius"/>
    </source>
</evidence>
<dbReference type="GO" id="GO:0038039">
    <property type="term" value="C:G protein-coupled receptor heterodimeric complex"/>
    <property type="evidence" value="ECO:0007669"/>
    <property type="project" value="TreeGrafter"/>
</dbReference>
<feature type="region of interest" description="Disordered" evidence="9">
    <location>
        <begin position="224"/>
        <end position="255"/>
    </location>
</feature>
<evidence type="ECO:0000256" key="8">
    <source>
        <dbReference type="ARBA" id="ARBA00023224"/>
    </source>
</evidence>
<keyword evidence="2 10" id="KW-0812">Transmembrane</keyword>
<comment type="subcellular location">
    <subcellularLocation>
        <location evidence="1">Membrane</location>
        <topology evidence="1">Multi-pass membrane protein</topology>
    </subcellularLocation>
</comment>
<proteinExistence type="predicted"/>
<feature type="transmembrane region" description="Helical" evidence="10">
    <location>
        <begin position="103"/>
        <end position="128"/>
    </location>
</feature>
<feature type="transmembrane region" description="Helical" evidence="10">
    <location>
        <begin position="20"/>
        <end position="42"/>
    </location>
</feature>
<evidence type="ECO:0000256" key="9">
    <source>
        <dbReference type="SAM" id="MobiDB-lite"/>
    </source>
</evidence>
<keyword evidence="8" id="KW-0807">Transducer</keyword>
<keyword evidence="6" id="KW-0675">Receptor</keyword>
<dbReference type="PROSITE" id="PS50259">
    <property type="entry name" value="G_PROTEIN_RECEP_F3_4"/>
    <property type="match status" value="1"/>
</dbReference>
<dbReference type="InterPro" id="IPR017978">
    <property type="entry name" value="GPCR_3_C"/>
</dbReference>
<gene>
    <name evidence="12" type="ORF">HK097_011579</name>
</gene>
<feature type="region of interest" description="Disordered" evidence="9">
    <location>
        <begin position="188"/>
        <end position="212"/>
    </location>
</feature>